<keyword evidence="4" id="KW-0255">Endonuclease</keyword>
<keyword evidence="9" id="KW-0472">Membrane</keyword>
<dbReference type="Pfam" id="PF00098">
    <property type="entry name" value="zf-CCHC"/>
    <property type="match status" value="1"/>
</dbReference>
<evidence type="ECO:0000256" key="3">
    <source>
        <dbReference type="ARBA" id="ARBA00022722"/>
    </source>
</evidence>
<keyword evidence="7" id="KW-0862">Zinc</keyword>
<dbReference type="PROSITE" id="PS50158">
    <property type="entry name" value="ZF_CCHC"/>
    <property type="match status" value="1"/>
</dbReference>
<sequence length="1587" mass="180014">MLPKGFSILCFVLVFASSRLFLIIVLGVGVRDRDVWSSSLGKIDSYRNLEVRFDGPAKHWTDALPIGNGRLGAMIWGGVVNDTINLNEDTLWTGTPADYTDPDAPNALSEVRKLVDNGQYAEATTAALNLSGDPSAVYQLLGDIKLEFDNSHVAYNEETYQRVLNLDTATVEVQYSANEVEYKREYFTSNPDNIVAIKISSNKPSSLNFTVSLDSKLHHYSYVNAENQIIMDGSCPGVRIAPHVYGNDNPKGRSLFTSSKKGNPKGIQFSAILDLQISEGANKLQIIDGRKLRVEGCSSAVILLSGASSFDGPFTMPANSKRNPSLEALSTMDSAKRYSYSDLYTRHVDDYQTLFHRVSLELSKSSKNASEKELSLKQSNNEVITTAERVKSFKTNEDPSLVELSFQYGRYLLIACSRPGTQVSNLQGIWNKDISPAWDGAPHLNINLQMNYWPSLSCNLKECQEPLFDYISSLSVNGKKTAKVNYGASGWVAHQVSDIWAKTSPDRGQAVWALWQMGGAWLCTHLWEHYTFTMDKEFLRNEAYSLMEGCTSFLLDWLIEGPGRFLETNPSTSPEHTFTAPDGKPASVSNSSTMDMQIIREVFSAIISAAEELGKSDDDLIARVRKAQPLLYPTKIARDGSIMEWGQEFEDPEVHHRHVSHLFGLFPGHSINLENTPELCKAAEYTLIKRGEEGPGWSTTWKAALWARLHKSDHAYRMVKHLFDLVDPDRESDFEGGLYANLFTAHPPFQIDANFGRDEELAQDFRLKIELPPFDGYFEIEEYLDWESNVEKFFNYTRVPNDKQVQYVAYKLTGGASVWWDQLQENRRRQGRQPVVTWAMMKQLMRRRFLPLDFEQILYHQYQNCRQGGRSIKDYSNEFLRLNARNNLAETDNQQVARFIGGLRINIQDQLSVHRISNLDEAITLARKIETQINRQPTRYQSTRFNSETPQQYSNNRGKAPALPSNNAAPQNPSQINRNSPRQPPPSQNKPNNNPYAKNFGNRCYKCGEQGHRSDECRNRKVNMAERETGDTAPPELVDPNDEGEGVQWSVEYTEEDDDGEETVAGVIEDQKSEIPSVVKSMLGEFGDVFPEELPDGLPPMRDIQHHIDLVPGASLPNLPHYRMSPKENEILQRQVEDLLRTGKIREMEFFSEKLNDARKKWSTYEQEFYAVYRALTHWEHYLIQRDFVLYSDNQALKFINSQKNVSKMHVGWIEYLQRFTFTLKHKSGQQNRVADALSRRSELLVILKSEVTGFDYLQELYAGDDDFKDTWEKCESKQPIEDFHVHGGYLFRGNQLCIPRSSLREKIIRDLHSGGLGGHVGRDKTIQLAEARYYWPQLKRDVGKFVQRCPICQTAKGQSQNTGDRPKQWDTALAQAEFAYNSTTNRSTGKPPFDIVYTKTPKLTLDLVTLPKLPGFSIAADNMATRVHSVQEQVRQNLEDANKNYKAAADKHRRLKVFEEGDLVMVHLRKIRFPAGTYNKLKKKKFSTAVAEMLVQSTVKDLYLLPALPGDKWPNGCVKGLKARGGVTVSVCWSEGNLDEVGLWSKVGNIVKRLHYRGISATANISSGIVYTFDKQLKCVNKSTLL</sequence>
<dbReference type="InterPro" id="IPR049053">
    <property type="entry name" value="AFCA-like_C"/>
</dbReference>
<dbReference type="Gene3D" id="3.10.10.10">
    <property type="entry name" value="HIV Type 1 Reverse Transcriptase, subunit A, domain 1"/>
    <property type="match status" value="1"/>
</dbReference>
<evidence type="ECO:0000256" key="8">
    <source>
        <dbReference type="SAM" id="MobiDB-lite"/>
    </source>
</evidence>
<dbReference type="InterPro" id="IPR005162">
    <property type="entry name" value="Retrotrans_gag_dom"/>
</dbReference>
<dbReference type="InterPro" id="IPR013780">
    <property type="entry name" value="Glyco_hydro_b"/>
</dbReference>
<evidence type="ECO:0000256" key="9">
    <source>
        <dbReference type="SAM" id="Phobius"/>
    </source>
</evidence>
<dbReference type="EMBL" id="WHWC01000015">
    <property type="protein sequence ID" value="KAG8368442.1"/>
    <property type="molecule type" value="Genomic_DNA"/>
</dbReference>
<evidence type="ECO:0000256" key="1">
    <source>
        <dbReference type="ARBA" id="ARBA00022679"/>
    </source>
</evidence>
<dbReference type="SUPFAM" id="SSF48208">
    <property type="entry name" value="Six-hairpin glycosidases"/>
    <property type="match status" value="1"/>
</dbReference>
<dbReference type="CDD" id="cd09274">
    <property type="entry name" value="RNase_HI_RT_Ty3"/>
    <property type="match status" value="1"/>
</dbReference>
<gene>
    <name evidence="11" type="ORF">BUALT_Bualt15G0045900</name>
</gene>
<comment type="caution">
    <text evidence="11">The sequence shown here is derived from an EMBL/GenBank/DDBJ whole genome shotgun (WGS) entry which is preliminary data.</text>
</comment>
<feature type="transmembrane region" description="Helical" evidence="9">
    <location>
        <begin position="7"/>
        <end position="30"/>
    </location>
</feature>
<keyword evidence="7" id="KW-0479">Metal-binding</keyword>
<dbReference type="Pfam" id="PF17921">
    <property type="entry name" value="Integrase_H2C2"/>
    <property type="match status" value="1"/>
</dbReference>
<dbReference type="Pfam" id="PF21307">
    <property type="entry name" value="Glyco_hydro_95_C"/>
    <property type="match status" value="1"/>
</dbReference>
<dbReference type="InterPro" id="IPR043502">
    <property type="entry name" value="DNA/RNA_pol_sf"/>
</dbReference>
<dbReference type="GO" id="GO:0004560">
    <property type="term" value="F:alpha-L-fucosidase activity"/>
    <property type="evidence" value="ECO:0007669"/>
    <property type="project" value="TreeGrafter"/>
</dbReference>
<dbReference type="InterPro" id="IPR054363">
    <property type="entry name" value="GH95_cat"/>
</dbReference>
<keyword evidence="5" id="KW-0378">Hydrolase</keyword>
<evidence type="ECO:0000256" key="6">
    <source>
        <dbReference type="ARBA" id="ARBA00022918"/>
    </source>
</evidence>
<dbReference type="Gene3D" id="1.50.10.10">
    <property type="match status" value="1"/>
</dbReference>
<keyword evidence="1" id="KW-0808">Transferase</keyword>
<evidence type="ECO:0000256" key="2">
    <source>
        <dbReference type="ARBA" id="ARBA00022695"/>
    </source>
</evidence>
<feature type="compositionally biased region" description="Polar residues" evidence="8">
    <location>
        <begin position="964"/>
        <end position="976"/>
    </location>
</feature>
<keyword evidence="6" id="KW-0695">RNA-directed DNA polymerase</keyword>
<feature type="region of interest" description="Disordered" evidence="8">
    <location>
        <begin position="569"/>
        <end position="590"/>
    </location>
</feature>
<dbReference type="Gene3D" id="2.60.40.1180">
    <property type="entry name" value="Golgi alpha-mannosidase II"/>
    <property type="match status" value="1"/>
</dbReference>
<evidence type="ECO:0000256" key="5">
    <source>
        <dbReference type="ARBA" id="ARBA00022801"/>
    </source>
</evidence>
<organism evidence="11 12">
    <name type="scientific">Buddleja alternifolia</name>
    <dbReference type="NCBI Taxonomy" id="168488"/>
    <lineage>
        <taxon>Eukaryota</taxon>
        <taxon>Viridiplantae</taxon>
        <taxon>Streptophyta</taxon>
        <taxon>Embryophyta</taxon>
        <taxon>Tracheophyta</taxon>
        <taxon>Spermatophyta</taxon>
        <taxon>Magnoliopsida</taxon>
        <taxon>eudicotyledons</taxon>
        <taxon>Gunneridae</taxon>
        <taxon>Pentapetalae</taxon>
        <taxon>asterids</taxon>
        <taxon>lamiids</taxon>
        <taxon>Lamiales</taxon>
        <taxon>Scrophulariaceae</taxon>
        <taxon>Buddlejeae</taxon>
        <taxon>Buddleja</taxon>
    </lineage>
</organism>
<dbReference type="Pfam" id="PF17917">
    <property type="entry name" value="RT_RNaseH"/>
    <property type="match status" value="1"/>
</dbReference>
<dbReference type="GO" id="GO:0004519">
    <property type="term" value="F:endonuclease activity"/>
    <property type="evidence" value="ECO:0007669"/>
    <property type="project" value="UniProtKB-KW"/>
</dbReference>
<dbReference type="SMART" id="SM00343">
    <property type="entry name" value="ZnF_C2HC"/>
    <property type="match status" value="1"/>
</dbReference>
<dbReference type="GO" id="GO:0003964">
    <property type="term" value="F:RNA-directed DNA polymerase activity"/>
    <property type="evidence" value="ECO:0007669"/>
    <property type="project" value="UniProtKB-KW"/>
</dbReference>
<evidence type="ECO:0000313" key="12">
    <source>
        <dbReference type="Proteomes" id="UP000826271"/>
    </source>
</evidence>
<dbReference type="GO" id="GO:0005975">
    <property type="term" value="P:carbohydrate metabolic process"/>
    <property type="evidence" value="ECO:0007669"/>
    <property type="project" value="InterPro"/>
</dbReference>
<keyword evidence="12" id="KW-1185">Reference proteome</keyword>
<dbReference type="GO" id="GO:0003676">
    <property type="term" value="F:nucleic acid binding"/>
    <property type="evidence" value="ECO:0007669"/>
    <property type="project" value="InterPro"/>
</dbReference>
<dbReference type="InterPro" id="IPR041373">
    <property type="entry name" value="RT_RNaseH"/>
</dbReference>
<dbReference type="InterPro" id="IPR008928">
    <property type="entry name" value="6-hairpin_glycosidase_sf"/>
</dbReference>
<keyword evidence="9" id="KW-1133">Transmembrane helix</keyword>
<dbReference type="SUPFAM" id="SSF56672">
    <property type="entry name" value="DNA/RNA polymerases"/>
    <property type="match status" value="1"/>
</dbReference>
<dbReference type="Pfam" id="PF22124">
    <property type="entry name" value="Glyco_hydro_95_cat"/>
    <property type="match status" value="1"/>
</dbReference>
<keyword evidence="3" id="KW-0540">Nuclease</keyword>
<reference evidence="11" key="1">
    <citation type="submission" date="2019-10" db="EMBL/GenBank/DDBJ databases">
        <authorList>
            <person name="Zhang R."/>
            <person name="Pan Y."/>
            <person name="Wang J."/>
            <person name="Ma R."/>
            <person name="Yu S."/>
        </authorList>
    </citation>
    <scope>NUCLEOTIDE SEQUENCE</scope>
    <source>
        <strain evidence="11">LA-IB0</strain>
        <tissue evidence="11">Leaf</tissue>
    </source>
</reference>
<evidence type="ECO:0000256" key="7">
    <source>
        <dbReference type="PROSITE-ProRule" id="PRU00047"/>
    </source>
</evidence>
<keyword evidence="2" id="KW-0548">Nucleotidyltransferase</keyword>
<dbReference type="FunFam" id="1.50.10.10:FF:000028">
    <property type="entry name" value="Alpha-L-fucosidase 2"/>
    <property type="match status" value="1"/>
</dbReference>
<feature type="compositionally biased region" description="Polar residues" evidence="8">
    <location>
        <begin position="934"/>
        <end position="957"/>
    </location>
</feature>
<dbReference type="PANTHER" id="PTHR31084:SF0">
    <property type="entry name" value="ALPHA-L-FUCOSIDASE 2"/>
    <property type="match status" value="1"/>
</dbReference>
<dbReference type="FunFam" id="1.10.340.70:FF:000001">
    <property type="entry name" value="Retrovirus-related Pol polyprotein from transposon gypsy-like Protein"/>
    <property type="match status" value="1"/>
</dbReference>
<dbReference type="Gene3D" id="1.10.340.70">
    <property type="match status" value="1"/>
</dbReference>
<keyword evidence="7" id="KW-0863">Zinc-finger</keyword>
<dbReference type="InterPro" id="IPR001878">
    <property type="entry name" value="Znf_CCHC"/>
</dbReference>
<keyword evidence="9" id="KW-0812">Transmembrane</keyword>
<feature type="domain" description="CCHC-type" evidence="10">
    <location>
        <begin position="1003"/>
        <end position="1019"/>
    </location>
</feature>
<accession>A0AAV6WJ57</accession>
<protein>
    <recommendedName>
        <fullName evidence="10">CCHC-type domain-containing protein</fullName>
    </recommendedName>
</protein>
<name>A0AAV6WJ57_9LAMI</name>
<evidence type="ECO:0000313" key="11">
    <source>
        <dbReference type="EMBL" id="KAG8368442.1"/>
    </source>
</evidence>
<dbReference type="PANTHER" id="PTHR31084">
    <property type="entry name" value="ALPHA-L-FUCOSIDASE 2"/>
    <property type="match status" value="1"/>
</dbReference>
<proteinExistence type="predicted"/>
<evidence type="ECO:0000259" key="10">
    <source>
        <dbReference type="PROSITE" id="PS50158"/>
    </source>
</evidence>
<dbReference type="Proteomes" id="UP000826271">
    <property type="component" value="Unassembled WGS sequence"/>
</dbReference>
<evidence type="ECO:0000256" key="4">
    <source>
        <dbReference type="ARBA" id="ARBA00022759"/>
    </source>
</evidence>
<dbReference type="InterPro" id="IPR027414">
    <property type="entry name" value="GH95_N_dom"/>
</dbReference>
<dbReference type="Pfam" id="PF03732">
    <property type="entry name" value="Retrotrans_gag"/>
    <property type="match status" value="1"/>
</dbReference>
<dbReference type="InterPro" id="IPR012341">
    <property type="entry name" value="6hp_glycosidase-like_sf"/>
</dbReference>
<feature type="region of interest" description="Disordered" evidence="8">
    <location>
        <begin position="934"/>
        <end position="998"/>
    </location>
</feature>
<dbReference type="GO" id="GO:0008270">
    <property type="term" value="F:zinc ion binding"/>
    <property type="evidence" value="ECO:0007669"/>
    <property type="project" value="UniProtKB-KW"/>
</dbReference>
<dbReference type="Pfam" id="PF14498">
    <property type="entry name" value="Glyco_hyd_65N_2"/>
    <property type="match status" value="1"/>
</dbReference>
<dbReference type="InterPro" id="IPR041588">
    <property type="entry name" value="Integrase_H2C2"/>
</dbReference>